<comment type="caution">
    <text evidence="3">The sequence shown here is derived from an EMBL/GenBank/DDBJ whole genome shotgun (WGS) entry which is preliminary data.</text>
</comment>
<name>A0A0M0JCM7_9EUKA</name>
<keyword evidence="4" id="KW-1185">Reference proteome</keyword>
<dbReference type="Gene3D" id="1.25.40.10">
    <property type="entry name" value="Tetratricopeptide repeat domain"/>
    <property type="match status" value="1"/>
</dbReference>
<feature type="signal peptide" evidence="2">
    <location>
        <begin position="1"/>
        <end position="19"/>
    </location>
</feature>
<dbReference type="SMART" id="SM00671">
    <property type="entry name" value="SEL1"/>
    <property type="match status" value="2"/>
</dbReference>
<sequence>MLRFVAALVILVLASEASALSVKTAKLPSEVKLLLDANKALVRFFASSSLAMGHESPELTELRNEILAFPDRLDVDLLRHEVGEHMPIANPALSPWQDPVEDTNFQRTAIDEAFAEVLQEKIAEEEGEFVDMFFEALKEKAFKWIEQSHDAGYAGGTAALGLCFLNGQGVKQDRVHGLVLMAEAAILGSQNARLNLGKYYALGFDGYPRDMKQARRWYSTVAKGTIDDIEADGLEEARAWLAEEEAREKELSESIARQKAAEEEAMRAKAEAEAERAAAAKAEAERMAKLKTQIERLAAEKAQLQKLAALKAGAERLASIKTELARVAAEKAEEERRASD</sequence>
<evidence type="ECO:0000256" key="1">
    <source>
        <dbReference type="SAM" id="Coils"/>
    </source>
</evidence>
<feature type="chain" id="PRO_5005601774" description="Sel1 repeat family protein" evidence="2">
    <location>
        <begin position="20"/>
        <end position="340"/>
    </location>
</feature>
<proteinExistence type="predicted"/>
<accession>A0A0M0JCM7</accession>
<evidence type="ECO:0008006" key="5">
    <source>
        <dbReference type="Google" id="ProtNLM"/>
    </source>
</evidence>
<dbReference type="AlphaFoldDB" id="A0A0M0JCM7"/>
<gene>
    <name evidence="3" type="ORF">Ctob_001626</name>
</gene>
<dbReference type="Proteomes" id="UP000037460">
    <property type="component" value="Unassembled WGS sequence"/>
</dbReference>
<protein>
    <recommendedName>
        <fullName evidence="5">Sel1 repeat family protein</fullName>
    </recommendedName>
</protein>
<reference evidence="4" key="1">
    <citation type="journal article" date="2015" name="PLoS Genet.">
        <title>Genome Sequence and Transcriptome Analyses of Chrysochromulina tobin: Metabolic Tools for Enhanced Algal Fitness in the Prominent Order Prymnesiales (Haptophyceae).</title>
        <authorList>
            <person name="Hovde B.T."/>
            <person name="Deodato C.R."/>
            <person name="Hunsperger H.M."/>
            <person name="Ryken S.A."/>
            <person name="Yost W."/>
            <person name="Jha R.K."/>
            <person name="Patterson J."/>
            <person name="Monnat R.J. Jr."/>
            <person name="Barlow S.B."/>
            <person name="Starkenburg S.R."/>
            <person name="Cattolico R.A."/>
        </authorList>
    </citation>
    <scope>NUCLEOTIDE SEQUENCE</scope>
    <source>
        <strain evidence="4">CCMP291</strain>
    </source>
</reference>
<dbReference type="InterPro" id="IPR006597">
    <property type="entry name" value="Sel1-like"/>
</dbReference>
<feature type="coiled-coil region" evidence="1">
    <location>
        <begin position="241"/>
        <end position="337"/>
    </location>
</feature>
<keyword evidence="1" id="KW-0175">Coiled coil</keyword>
<dbReference type="EMBL" id="JWZX01003125">
    <property type="protein sequence ID" value="KOO24112.1"/>
    <property type="molecule type" value="Genomic_DNA"/>
</dbReference>
<dbReference type="InterPro" id="IPR011990">
    <property type="entry name" value="TPR-like_helical_dom_sf"/>
</dbReference>
<evidence type="ECO:0000313" key="4">
    <source>
        <dbReference type="Proteomes" id="UP000037460"/>
    </source>
</evidence>
<keyword evidence="2" id="KW-0732">Signal</keyword>
<organism evidence="3 4">
    <name type="scientific">Chrysochromulina tobinii</name>
    <dbReference type="NCBI Taxonomy" id="1460289"/>
    <lineage>
        <taxon>Eukaryota</taxon>
        <taxon>Haptista</taxon>
        <taxon>Haptophyta</taxon>
        <taxon>Prymnesiophyceae</taxon>
        <taxon>Prymnesiales</taxon>
        <taxon>Chrysochromulinaceae</taxon>
        <taxon>Chrysochromulina</taxon>
    </lineage>
</organism>
<evidence type="ECO:0000313" key="3">
    <source>
        <dbReference type="EMBL" id="KOO24112.1"/>
    </source>
</evidence>
<dbReference type="SUPFAM" id="SSF81901">
    <property type="entry name" value="HCP-like"/>
    <property type="match status" value="1"/>
</dbReference>
<dbReference type="Pfam" id="PF08238">
    <property type="entry name" value="Sel1"/>
    <property type="match status" value="2"/>
</dbReference>
<evidence type="ECO:0000256" key="2">
    <source>
        <dbReference type="SAM" id="SignalP"/>
    </source>
</evidence>